<evidence type="ECO:0000256" key="1">
    <source>
        <dbReference type="SAM" id="MobiDB-lite"/>
    </source>
</evidence>
<feature type="chain" id="PRO_5041911350" evidence="2">
    <location>
        <begin position="22"/>
        <end position="186"/>
    </location>
</feature>
<organism evidence="3 4">
    <name type="scientific">Umbelopsis ramanniana AG</name>
    <dbReference type="NCBI Taxonomy" id="1314678"/>
    <lineage>
        <taxon>Eukaryota</taxon>
        <taxon>Fungi</taxon>
        <taxon>Fungi incertae sedis</taxon>
        <taxon>Mucoromycota</taxon>
        <taxon>Mucoromycotina</taxon>
        <taxon>Umbelopsidomycetes</taxon>
        <taxon>Umbelopsidales</taxon>
        <taxon>Umbelopsidaceae</taxon>
        <taxon>Umbelopsis</taxon>
    </lineage>
</organism>
<feature type="signal peptide" evidence="2">
    <location>
        <begin position="1"/>
        <end position="21"/>
    </location>
</feature>
<dbReference type="GeneID" id="75916631"/>
<proteinExistence type="predicted"/>
<evidence type="ECO:0000313" key="4">
    <source>
        <dbReference type="Proteomes" id="UP001206595"/>
    </source>
</evidence>
<dbReference type="AlphaFoldDB" id="A0AAD5E4W1"/>
<reference evidence="3" key="1">
    <citation type="submission" date="2021-06" db="EMBL/GenBank/DDBJ databases">
        <authorList>
            <consortium name="DOE Joint Genome Institute"/>
            <person name="Mondo S.J."/>
            <person name="Amses K.R."/>
            <person name="Simmons D.R."/>
            <person name="Longcore J.E."/>
            <person name="Seto K."/>
            <person name="Alves G.H."/>
            <person name="Bonds A.E."/>
            <person name="Quandt C.A."/>
            <person name="Davis W.J."/>
            <person name="Chang Y."/>
            <person name="Letcher P.M."/>
            <person name="Powell M.J."/>
            <person name="Kuo A."/>
            <person name="Labutti K."/>
            <person name="Pangilinan J."/>
            <person name="Andreopoulos W."/>
            <person name="Tritt A."/>
            <person name="Riley R."/>
            <person name="Hundley H."/>
            <person name="Johnson J."/>
            <person name="Lipzen A."/>
            <person name="Barry K."/>
            <person name="Berbee M.L."/>
            <person name="Buchler N.E."/>
            <person name="Grigoriev I.V."/>
            <person name="Spatafora J.W."/>
            <person name="Stajich J.E."/>
            <person name="James T.Y."/>
        </authorList>
    </citation>
    <scope>NUCLEOTIDE SEQUENCE</scope>
    <source>
        <strain evidence="3">AG</strain>
    </source>
</reference>
<name>A0AAD5E4W1_UMBRA</name>
<keyword evidence="2" id="KW-0732">Signal</keyword>
<reference evidence="3" key="2">
    <citation type="journal article" date="2022" name="Proc. Natl. Acad. Sci. U.S.A.">
        <title>Diploid-dominant life cycles characterize the early evolution of Fungi.</title>
        <authorList>
            <person name="Amses K.R."/>
            <person name="Simmons D.R."/>
            <person name="Longcore J.E."/>
            <person name="Mondo S.J."/>
            <person name="Seto K."/>
            <person name="Jeronimo G.H."/>
            <person name="Bonds A.E."/>
            <person name="Quandt C.A."/>
            <person name="Davis W.J."/>
            <person name="Chang Y."/>
            <person name="Federici B.A."/>
            <person name="Kuo A."/>
            <person name="LaButti K."/>
            <person name="Pangilinan J."/>
            <person name="Andreopoulos W."/>
            <person name="Tritt A."/>
            <person name="Riley R."/>
            <person name="Hundley H."/>
            <person name="Johnson J."/>
            <person name="Lipzen A."/>
            <person name="Barry K."/>
            <person name="Lang B.F."/>
            <person name="Cuomo C.A."/>
            <person name="Buchler N.E."/>
            <person name="Grigoriev I.V."/>
            <person name="Spatafora J.W."/>
            <person name="Stajich J.E."/>
            <person name="James T.Y."/>
        </authorList>
    </citation>
    <scope>NUCLEOTIDE SEQUENCE</scope>
    <source>
        <strain evidence="3">AG</strain>
    </source>
</reference>
<feature type="compositionally biased region" description="Low complexity" evidence="1">
    <location>
        <begin position="37"/>
        <end position="50"/>
    </location>
</feature>
<dbReference type="RefSeq" id="XP_051441808.1">
    <property type="nucleotide sequence ID" value="XM_051591288.1"/>
</dbReference>
<dbReference type="PROSITE" id="PS51257">
    <property type="entry name" value="PROKAR_LIPOPROTEIN"/>
    <property type="match status" value="1"/>
</dbReference>
<evidence type="ECO:0000313" key="3">
    <source>
        <dbReference type="EMBL" id="KAI8576804.1"/>
    </source>
</evidence>
<keyword evidence="4" id="KW-1185">Reference proteome</keyword>
<accession>A0AAD5E4W1</accession>
<dbReference type="Proteomes" id="UP001206595">
    <property type="component" value="Unassembled WGS sequence"/>
</dbReference>
<gene>
    <name evidence="3" type="ORF">K450DRAFT_255057</name>
</gene>
<protein>
    <submittedName>
        <fullName evidence="3">Uncharacterized protein</fullName>
    </submittedName>
</protein>
<evidence type="ECO:0000256" key="2">
    <source>
        <dbReference type="SAM" id="SignalP"/>
    </source>
</evidence>
<feature type="region of interest" description="Disordered" evidence="1">
    <location>
        <begin position="34"/>
        <end position="60"/>
    </location>
</feature>
<comment type="caution">
    <text evidence="3">The sequence shown here is derived from an EMBL/GenBank/DDBJ whole genome shotgun (WGS) entry which is preliminary data.</text>
</comment>
<dbReference type="EMBL" id="MU620949">
    <property type="protein sequence ID" value="KAI8576804.1"/>
    <property type="molecule type" value="Genomic_DNA"/>
</dbReference>
<sequence>MFKPQLLFVLMAFMAFQSCHADLLPLLGLGGDSSTSTHHPTTKAAEATATHHAKEAHSSKADSGILGLSIPLGGASSASNLLSALLPTASSSLNTAVPSGVSSGLSSSSISASSSFAMPSSSSVALPTSSIASTSLAPPPPPQSTPVVILTSTIPPPAATAASSANSILPTAGLLMAGLLALAANL</sequence>